<organism evidence="1 2">
    <name type="scientific">Coccomyxa viridis</name>
    <dbReference type="NCBI Taxonomy" id="1274662"/>
    <lineage>
        <taxon>Eukaryota</taxon>
        <taxon>Viridiplantae</taxon>
        <taxon>Chlorophyta</taxon>
        <taxon>core chlorophytes</taxon>
        <taxon>Trebouxiophyceae</taxon>
        <taxon>Trebouxiophyceae incertae sedis</taxon>
        <taxon>Coccomyxaceae</taxon>
        <taxon>Coccomyxa</taxon>
    </lineage>
</organism>
<evidence type="ECO:0000313" key="2">
    <source>
        <dbReference type="Proteomes" id="UP001314263"/>
    </source>
</evidence>
<keyword evidence="2" id="KW-1185">Reference proteome</keyword>
<comment type="caution">
    <text evidence="1">The sequence shown here is derived from an EMBL/GenBank/DDBJ whole genome shotgun (WGS) entry which is preliminary data.</text>
</comment>
<dbReference type="AlphaFoldDB" id="A0AAV1HSN5"/>
<accession>A0AAV1HSN5</accession>
<evidence type="ECO:0000313" key="1">
    <source>
        <dbReference type="EMBL" id="CAK0733675.1"/>
    </source>
</evidence>
<proteinExistence type="predicted"/>
<reference evidence="1 2" key="1">
    <citation type="submission" date="2023-10" db="EMBL/GenBank/DDBJ databases">
        <authorList>
            <person name="Maclean D."/>
            <person name="Macfadyen A."/>
        </authorList>
    </citation>
    <scope>NUCLEOTIDE SEQUENCE [LARGE SCALE GENOMIC DNA]</scope>
</reference>
<protein>
    <submittedName>
        <fullName evidence="1">Uncharacterized protein</fullName>
    </submittedName>
</protein>
<dbReference type="EMBL" id="CAUYUE010000001">
    <property type="protein sequence ID" value="CAK0733675.1"/>
    <property type="molecule type" value="Genomic_DNA"/>
</dbReference>
<name>A0AAV1HSN5_9CHLO</name>
<gene>
    <name evidence="1" type="ORF">CVIRNUC_000314</name>
</gene>
<sequence length="151" mass="17289">MNGIPFHVADSPYFLDFLQALNKSFKPAGFTMLRTTLLLREFMCVKAEIQEELRDQQNITENLDSWTDNRGHSVYTSNIVFPDRQIAQWACEDVSPESHTGEFLRDLTLKYIKEIGRELVGALVTDDAANIKKGRRLVVETPGCTHILEMR</sequence>
<dbReference type="Proteomes" id="UP001314263">
    <property type="component" value="Unassembled WGS sequence"/>
</dbReference>